<feature type="chain" id="PRO_5004472520" description="Outer membrane protein" evidence="6">
    <location>
        <begin position="22"/>
        <end position="547"/>
    </location>
</feature>
<evidence type="ECO:0000313" key="10">
    <source>
        <dbReference type="Proteomes" id="UP000014174"/>
    </source>
</evidence>
<feature type="signal peptide" evidence="6">
    <location>
        <begin position="1"/>
        <end position="21"/>
    </location>
</feature>
<dbReference type="InterPro" id="IPR012944">
    <property type="entry name" value="SusD_RagB_dom"/>
</dbReference>
<sequence>MKLIKSILVIFIGALLLPSCEKNFLDTDNPTSISANDIFSDPALVQLYVNNIYNDIPGWDFNTYINISDEARHDYPGSVPNTILVGNWNDTSNPMDIWTATYASIAKCNNFLATINTAPIDSAVKDKSIGEVRFLRAFFYFRLVQRYGGVPILDKPAAITDDLLVARNTSDECFDFIAKELDAAALLLPASADKGRATKGAALALKGRSMLYYSSPLFNTGNDQSRWALAAAANKAVMSLGKYSLYSDLTKLWQDPANTESVYEVQYHMPEKYHGLDAGVKPLILAHNDAGECSPLQELVDAFPMANGKPISDPTSGYDPNNPYVGRDNRFYADIAYNGSQIKGTISGVLTTITLQIYEGGRDFNEEPANQIYNTITGYYRLKAIDQNNLIYTYNYGSTQPWIEMRYAEVLLNYAEAENEVAGPDASVYDAINLLRKRAGITTTLSGGMSQDQMRALIHNERYIELCFEQQRYFDLRRWKQSSTRLNGNKFHGMDITKNANGTFSYASFVVDAQPLVFDEKMYLFPIPRTEIIKDKNLEQNPGWPTK</sequence>
<comment type="subcellular location">
    <subcellularLocation>
        <location evidence="1">Cell outer membrane</location>
    </subcellularLocation>
</comment>
<evidence type="ECO:0000256" key="4">
    <source>
        <dbReference type="ARBA" id="ARBA00023136"/>
    </source>
</evidence>
<dbReference type="Gene3D" id="1.25.40.390">
    <property type="match status" value="1"/>
</dbReference>
<proteinExistence type="inferred from homology"/>
<evidence type="ECO:0008006" key="11">
    <source>
        <dbReference type="Google" id="ProtNLM"/>
    </source>
</evidence>
<comment type="similarity">
    <text evidence="2">Belongs to the SusD family.</text>
</comment>
<dbReference type="InterPro" id="IPR033985">
    <property type="entry name" value="SusD-like_N"/>
</dbReference>
<comment type="caution">
    <text evidence="9">The sequence shown here is derived from an EMBL/GenBank/DDBJ whole genome shotgun (WGS) entry which is preliminary data.</text>
</comment>
<feature type="domain" description="SusD-like N-terminal" evidence="8">
    <location>
        <begin position="24"/>
        <end position="208"/>
    </location>
</feature>
<protein>
    <recommendedName>
        <fullName evidence="11">Outer membrane protein</fullName>
    </recommendedName>
</protein>
<dbReference type="Pfam" id="PF07980">
    <property type="entry name" value="SusD_RagB"/>
    <property type="match status" value="1"/>
</dbReference>
<dbReference type="AlphaFoldDB" id="R9H6J7"/>
<reference evidence="9 10" key="1">
    <citation type="journal article" date="2013" name="Genome Announc.">
        <title>Draft Genome Sequence of Arcticibacter svalbardensis Strain MN12-7T, a Member of the Family Sphingobacteriaceae Isolated from an Arctic Soil Sample.</title>
        <authorList>
            <person name="Shivaji S."/>
            <person name="Ara S."/>
            <person name="Prasad S."/>
            <person name="Manasa B.P."/>
            <person name="Begum Z."/>
            <person name="Singh A."/>
            <person name="Kumar Pinnaka A."/>
        </authorList>
    </citation>
    <scope>NUCLEOTIDE SEQUENCE [LARGE SCALE GENOMIC DNA]</scope>
    <source>
        <strain evidence="9 10">MN12-7</strain>
    </source>
</reference>
<gene>
    <name evidence="9" type="ORF">ADIARSV_0057</name>
</gene>
<evidence type="ECO:0000259" key="7">
    <source>
        <dbReference type="Pfam" id="PF07980"/>
    </source>
</evidence>
<evidence type="ECO:0000313" key="9">
    <source>
        <dbReference type="EMBL" id="EOR96794.1"/>
    </source>
</evidence>
<dbReference type="InterPro" id="IPR011990">
    <property type="entry name" value="TPR-like_helical_dom_sf"/>
</dbReference>
<evidence type="ECO:0000259" key="8">
    <source>
        <dbReference type="Pfam" id="PF14322"/>
    </source>
</evidence>
<dbReference type="eggNOG" id="COG1435">
    <property type="taxonomic scope" value="Bacteria"/>
</dbReference>
<keyword evidence="5" id="KW-0998">Cell outer membrane</keyword>
<evidence type="ECO:0000256" key="3">
    <source>
        <dbReference type="ARBA" id="ARBA00022729"/>
    </source>
</evidence>
<dbReference type="Proteomes" id="UP000014174">
    <property type="component" value="Unassembled WGS sequence"/>
</dbReference>
<keyword evidence="10" id="KW-1185">Reference proteome</keyword>
<dbReference type="RefSeq" id="WP_016193314.1">
    <property type="nucleotide sequence ID" value="NZ_AQPN01000001.1"/>
</dbReference>
<evidence type="ECO:0000256" key="1">
    <source>
        <dbReference type="ARBA" id="ARBA00004442"/>
    </source>
</evidence>
<organism evidence="9 10">
    <name type="scientific">Arcticibacter svalbardensis MN12-7</name>
    <dbReference type="NCBI Taxonomy" id="1150600"/>
    <lineage>
        <taxon>Bacteria</taxon>
        <taxon>Pseudomonadati</taxon>
        <taxon>Bacteroidota</taxon>
        <taxon>Sphingobacteriia</taxon>
        <taxon>Sphingobacteriales</taxon>
        <taxon>Sphingobacteriaceae</taxon>
        <taxon>Arcticibacter</taxon>
    </lineage>
</organism>
<dbReference type="EMBL" id="AQPN01000001">
    <property type="protein sequence ID" value="EOR96794.1"/>
    <property type="molecule type" value="Genomic_DNA"/>
</dbReference>
<evidence type="ECO:0000256" key="5">
    <source>
        <dbReference type="ARBA" id="ARBA00023237"/>
    </source>
</evidence>
<dbReference type="PATRIC" id="fig|1150600.3.peg.56"/>
<dbReference type="GO" id="GO:0009279">
    <property type="term" value="C:cell outer membrane"/>
    <property type="evidence" value="ECO:0007669"/>
    <property type="project" value="UniProtKB-SubCell"/>
</dbReference>
<keyword evidence="4" id="KW-0472">Membrane</keyword>
<keyword evidence="3 6" id="KW-0732">Signal</keyword>
<name>R9H6J7_9SPHI</name>
<evidence type="ECO:0000256" key="6">
    <source>
        <dbReference type="SAM" id="SignalP"/>
    </source>
</evidence>
<accession>R9H6J7</accession>
<dbReference type="STRING" id="1150600.ADIARSV_0057"/>
<dbReference type="Pfam" id="PF14322">
    <property type="entry name" value="SusD-like_3"/>
    <property type="match status" value="1"/>
</dbReference>
<feature type="domain" description="RagB/SusD" evidence="7">
    <location>
        <begin position="288"/>
        <end position="544"/>
    </location>
</feature>
<evidence type="ECO:0000256" key="2">
    <source>
        <dbReference type="ARBA" id="ARBA00006275"/>
    </source>
</evidence>
<dbReference type="OrthoDB" id="608091at2"/>
<dbReference type="SUPFAM" id="SSF48452">
    <property type="entry name" value="TPR-like"/>
    <property type="match status" value="1"/>
</dbReference>